<keyword evidence="6" id="KW-0336">GPI-anchor</keyword>
<evidence type="ECO:0000313" key="22">
    <source>
        <dbReference type="RefSeq" id="XP_021274586.1"/>
    </source>
</evidence>
<feature type="compositionally biased region" description="Low complexity" evidence="17">
    <location>
        <begin position="464"/>
        <end position="490"/>
    </location>
</feature>
<keyword evidence="13" id="KW-0449">Lipoprotein</keyword>
<feature type="transmembrane region" description="Helical" evidence="18">
    <location>
        <begin position="495"/>
        <end position="513"/>
    </location>
</feature>
<dbReference type="InterPro" id="IPR012946">
    <property type="entry name" value="X8"/>
</dbReference>
<evidence type="ECO:0000256" key="7">
    <source>
        <dbReference type="ARBA" id="ARBA00022729"/>
    </source>
</evidence>
<dbReference type="SMART" id="SM00768">
    <property type="entry name" value="X8"/>
    <property type="match status" value="1"/>
</dbReference>
<dbReference type="Pfam" id="PF07983">
    <property type="entry name" value="X8"/>
    <property type="match status" value="1"/>
</dbReference>
<dbReference type="GO" id="GO:0006952">
    <property type="term" value="P:defense response"/>
    <property type="evidence" value="ECO:0007669"/>
    <property type="project" value="UniProtKB-KW"/>
</dbReference>
<keyword evidence="8 16" id="KW-0378">Hydrolase</keyword>
<evidence type="ECO:0000256" key="17">
    <source>
        <dbReference type="SAM" id="MobiDB-lite"/>
    </source>
</evidence>
<comment type="subcellular location">
    <subcellularLocation>
        <location evidence="2">Cell membrane</location>
        <topology evidence="2">Lipid-anchor</topology>
        <topology evidence="2">GPI-anchor</topology>
    </subcellularLocation>
</comment>
<comment type="catalytic activity">
    <reaction evidence="1">
        <text>Hydrolysis of (1-&gt;3)-beta-D-glucosidic linkages in (1-&gt;3)-beta-D-glucans.</text>
        <dbReference type="EC" id="3.2.1.39"/>
    </reaction>
</comment>
<evidence type="ECO:0000256" key="1">
    <source>
        <dbReference type="ARBA" id="ARBA00000382"/>
    </source>
</evidence>
<dbReference type="RefSeq" id="XP_021274586.1">
    <property type="nucleotide sequence ID" value="XM_021418911.1"/>
</dbReference>
<keyword evidence="18" id="KW-0812">Transmembrane</keyword>
<feature type="region of interest" description="Disordered" evidence="17">
    <location>
        <begin position="457"/>
        <end position="490"/>
    </location>
</feature>
<evidence type="ECO:0000256" key="19">
    <source>
        <dbReference type="SAM" id="SignalP"/>
    </source>
</evidence>
<reference evidence="22" key="1">
    <citation type="submission" date="2025-08" db="UniProtKB">
        <authorList>
            <consortium name="RefSeq"/>
        </authorList>
    </citation>
    <scope>IDENTIFICATION</scope>
    <source>
        <tissue evidence="22">Leaf</tissue>
    </source>
</reference>
<dbReference type="FunFam" id="3.20.20.80:FF:000008">
    <property type="entry name" value="Glucan endo-1,3-beta-glucosidase 5"/>
    <property type="match status" value="1"/>
</dbReference>
<dbReference type="PANTHER" id="PTHR32227">
    <property type="entry name" value="GLUCAN ENDO-1,3-BETA-GLUCOSIDASE BG1-RELATED-RELATED"/>
    <property type="match status" value="1"/>
</dbReference>
<dbReference type="PROSITE" id="PS00587">
    <property type="entry name" value="GLYCOSYL_HYDROL_F17"/>
    <property type="match status" value="1"/>
</dbReference>
<evidence type="ECO:0000256" key="14">
    <source>
        <dbReference type="ARBA" id="ARBA00023295"/>
    </source>
</evidence>
<evidence type="ECO:0000259" key="20">
    <source>
        <dbReference type="SMART" id="SM00768"/>
    </source>
</evidence>
<proteinExistence type="inferred from homology"/>
<evidence type="ECO:0000256" key="18">
    <source>
        <dbReference type="SAM" id="Phobius"/>
    </source>
</evidence>
<keyword evidence="21" id="KW-1185">Reference proteome</keyword>
<evidence type="ECO:0000313" key="21">
    <source>
        <dbReference type="Proteomes" id="UP000504621"/>
    </source>
</evidence>
<dbReference type="Proteomes" id="UP000504621">
    <property type="component" value="Unplaced"/>
</dbReference>
<keyword evidence="18" id="KW-1133">Transmembrane helix</keyword>
<evidence type="ECO:0000256" key="11">
    <source>
        <dbReference type="ARBA" id="ARBA00023157"/>
    </source>
</evidence>
<keyword evidence="14 16" id="KW-0326">Glycosidase</keyword>
<protein>
    <recommendedName>
        <fullName evidence="4">glucan endo-1,3-beta-D-glucosidase</fullName>
        <ecNumber evidence="4">3.2.1.39</ecNumber>
    </recommendedName>
</protein>
<dbReference type="GO" id="GO:0005886">
    <property type="term" value="C:plasma membrane"/>
    <property type="evidence" value="ECO:0007669"/>
    <property type="project" value="UniProtKB-SubCell"/>
</dbReference>
<evidence type="ECO:0000256" key="8">
    <source>
        <dbReference type="ARBA" id="ARBA00022801"/>
    </source>
</evidence>
<keyword evidence="12" id="KW-0325">Glycoprotein</keyword>
<evidence type="ECO:0000256" key="4">
    <source>
        <dbReference type="ARBA" id="ARBA00012780"/>
    </source>
</evidence>
<dbReference type="GO" id="GO:0005975">
    <property type="term" value="P:carbohydrate metabolic process"/>
    <property type="evidence" value="ECO:0007669"/>
    <property type="project" value="InterPro"/>
</dbReference>
<evidence type="ECO:0000256" key="16">
    <source>
        <dbReference type="RuleBase" id="RU004336"/>
    </source>
</evidence>
<evidence type="ECO:0000256" key="2">
    <source>
        <dbReference type="ARBA" id="ARBA00004609"/>
    </source>
</evidence>
<feature type="chain" id="PRO_5027052560" description="glucan endo-1,3-beta-D-glucosidase" evidence="19">
    <location>
        <begin position="23"/>
        <end position="514"/>
    </location>
</feature>
<evidence type="ECO:0000256" key="10">
    <source>
        <dbReference type="ARBA" id="ARBA00023136"/>
    </source>
</evidence>
<dbReference type="OrthoDB" id="1293114at2759"/>
<dbReference type="InterPro" id="IPR000490">
    <property type="entry name" value="Glyco_hydro_17"/>
</dbReference>
<feature type="signal peptide" evidence="19">
    <location>
        <begin position="1"/>
        <end position="22"/>
    </location>
</feature>
<evidence type="ECO:0000256" key="12">
    <source>
        <dbReference type="ARBA" id="ARBA00023180"/>
    </source>
</evidence>
<accession>A0A6J0ZI80</accession>
<keyword evidence="11" id="KW-1015">Disulfide bond</keyword>
<dbReference type="EC" id="3.2.1.39" evidence="4"/>
<dbReference type="InterPro" id="IPR017853">
    <property type="entry name" value="GH"/>
</dbReference>
<dbReference type="GO" id="GO:0098552">
    <property type="term" value="C:side of membrane"/>
    <property type="evidence" value="ECO:0007669"/>
    <property type="project" value="UniProtKB-KW"/>
</dbReference>
<evidence type="ECO:0000256" key="3">
    <source>
        <dbReference type="ARBA" id="ARBA00008773"/>
    </source>
</evidence>
<dbReference type="Pfam" id="PF00332">
    <property type="entry name" value="Glyco_hydro_17"/>
    <property type="match status" value="1"/>
</dbReference>
<evidence type="ECO:0000256" key="6">
    <source>
        <dbReference type="ARBA" id="ARBA00022622"/>
    </source>
</evidence>
<dbReference type="Gene3D" id="3.20.20.80">
    <property type="entry name" value="Glycosidases"/>
    <property type="match status" value="1"/>
</dbReference>
<dbReference type="InterPro" id="IPR044965">
    <property type="entry name" value="Glyco_hydro_17_plant"/>
</dbReference>
<comment type="similarity">
    <text evidence="3 15">Belongs to the glycosyl hydrolase 17 family.</text>
</comment>
<dbReference type="GeneID" id="110409543"/>
<dbReference type="GO" id="GO:0042973">
    <property type="term" value="F:glucan endo-1,3-beta-D-glucosidase activity"/>
    <property type="evidence" value="ECO:0007669"/>
    <property type="project" value="UniProtKB-EC"/>
</dbReference>
<feature type="domain" description="X8" evidence="20">
    <location>
        <begin position="365"/>
        <end position="448"/>
    </location>
</feature>
<keyword evidence="9" id="KW-0611">Plant defense</keyword>
<keyword evidence="7 19" id="KW-0732">Signal</keyword>
<dbReference type="Gene3D" id="1.20.58.1040">
    <property type="match status" value="1"/>
</dbReference>
<dbReference type="FunFam" id="1.20.58.1040:FF:000002">
    <property type="entry name" value="Glucan endo-1,3-beta-glucosidase 8"/>
    <property type="match status" value="1"/>
</dbReference>
<organism evidence="21 22">
    <name type="scientific">Herrania umbratica</name>
    <dbReference type="NCBI Taxonomy" id="108875"/>
    <lineage>
        <taxon>Eukaryota</taxon>
        <taxon>Viridiplantae</taxon>
        <taxon>Streptophyta</taxon>
        <taxon>Embryophyta</taxon>
        <taxon>Tracheophyta</taxon>
        <taxon>Spermatophyta</taxon>
        <taxon>Magnoliopsida</taxon>
        <taxon>eudicotyledons</taxon>
        <taxon>Gunneridae</taxon>
        <taxon>Pentapetalae</taxon>
        <taxon>rosids</taxon>
        <taxon>malvids</taxon>
        <taxon>Malvales</taxon>
        <taxon>Malvaceae</taxon>
        <taxon>Byttnerioideae</taxon>
        <taxon>Herrania</taxon>
    </lineage>
</organism>
<evidence type="ECO:0000256" key="5">
    <source>
        <dbReference type="ARBA" id="ARBA00022475"/>
    </source>
</evidence>
<evidence type="ECO:0000256" key="9">
    <source>
        <dbReference type="ARBA" id="ARBA00022821"/>
    </source>
</evidence>
<name>A0A6J0ZI80_9ROSI</name>
<dbReference type="AlphaFoldDB" id="A0A6J0ZI80"/>
<keyword evidence="5" id="KW-1003">Cell membrane</keyword>
<dbReference type="SUPFAM" id="SSF51445">
    <property type="entry name" value="(Trans)glycosidases"/>
    <property type="match status" value="1"/>
</dbReference>
<gene>
    <name evidence="22" type="primary">LOC110409543</name>
</gene>
<keyword evidence="10 18" id="KW-0472">Membrane</keyword>
<evidence type="ECO:0000256" key="15">
    <source>
        <dbReference type="RuleBase" id="RU004335"/>
    </source>
</evidence>
<sequence length="514" mass="56205">MAPAMILLWACSLILLPASVVAQDLGVNWGTIASHLLDPTIVVNMIKDNGIRKVKLFDADPYTLNALAGTDIEVMLGIPNSFLHNLSEQYSTAQAWVKQNVTAYLGKGGVNIRYVAVGNEPFLTNYNGSFTNSTFPAMKNIHKALNEAGVGKQIKVSTALNGDVYATASYKPSDGMFRDDIADVMGQICEFLQENDSPFIINIYPFFDLYQNPSFPREYAFFDNQITVDDNGLEYHNVFDASIDTLVAALQKAKAPDVPVIVGEVGWPTDGDFYATQQNAQRFYNGLIKKMVSNEGTPRRPNKNPDVYMFCLLDEDFKNIDPGMFERHWGIFTFDGQPKFPMDLSGKGENKSLVGARGVPYLARQWCVHNKDADNQEDLAKKVEYACNNTDCTSLAAGASCSGMGTDMNASVAFNMYYQMQDQAEEACDFQGLAKLVKQDPSNGTCQFPIMIEKYQATPPPGAPNSKSASGPSGSDSDSPGSNFGDSSSFDPSTFPSPPFLFLILVGICIVLLA</sequence>
<evidence type="ECO:0000256" key="13">
    <source>
        <dbReference type="ARBA" id="ARBA00023288"/>
    </source>
</evidence>